<proteinExistence type="predicted"/>
<evidence type="ECO:0000313" key="2">
    <source>
        <dbReference type="EMBL" id="MEQ2369979.1"/>
    </source>
</evidence>
<evidence type="ECO:0000313" key="3">
    <source>
        <dbReference type="Proteomes" id="UP001473063"/>
    </source>
</evidence>
<dbReference type="Proteomes" id="UP001473063">
    <property type="component" value="Unassembled WGS sequence"/>
</dbReference>
<sequence length="252" mass="30237">MPRKPREKSALCIHHVILRGINQQIIFEDEYDYLQFINVLKYYKETCEFKIYAYCLMNNHIHLLIEHMTVDLDLIMKKIEVKFVRWYNKKYQRSGYLFQDRYKSEPVNDMRYFRTVFRYIHQNPFHAGMEKTLGMYPWSSYNDYINMDASFVDINTVFDLFQSYDECISYLQVDSDEMCMEYYASSRLSDAEVLKIIARRTSCTSPSDFQRLDLATRNEYLQRLHYSGISIRQMSRLTGISRTAISTAVKKK</sequence>
<dbReference type="PANTHER" id="PTHR34322:SF2">
    <property type="entry name" value="TRANSPOSASE IS200-LIKE DOMAIN-CONTAINING PROTEIN"/>
    <property type="match status" value="1"/>
</dbReference>
<dbReference type="InterPro" id="IPR036515">
    <property type="entry name" value="Transposase_17_sf"/>
</dbReference>
<dbReference type="Pfam" id="PF01797">
    <property type="entry name" value="Y1_Tnp"/>
    <property type="match status" value="1"/>
</dbReference>
<keyword evidence="3" id="KW-1185">Reference proteome</keyword>
<accession>A0ABV1BBH9</accession>
<evidence type="ECO:0000259" key="1">
    <source>
        <dbReference type="SMART" id="SM01321"/>
    </source>
</evidence>
<dbReference type="InterPro" id="IPR002686">
    <property type="entry name" value="Transposase_17"/>
</dbReference>
<protein>
    <submittedName>
        <fullName evidence="2">Transposase</fullName>
    </submittedName>
</protein>
<dbReference type="SUPFAM" id="SSF143422">
    <property type="entry name" value="Transposase IS200-like"/>
    <property type="match status" value="1"/>
</dbReference>
<organism evidence="2 3">
    <name type="scientific">Blautia aquisgranensis</name>
    <dbReference type="NCBI Taxonomy" id="3133153"/>
    <lineage>
        <taxon>Bacteria</taxon>
        <taxon>Bacillati</taxon>
        <taxon>Bacillota</taxon>
        <taxon>Clostridia</taxon>
        <taxon>Lachnospirales</taxon>
        <taxon>Lachnospiraceae</taxon>
        <taxon>Blautia</taxon>
    </lineage>
</organism>
<dbReference type="RefSeq" id="WP_349056047.1">
    <property type="nucleotide sequence ID" value="NZ_JBBMEJ010000002.1"/>
</dbReference>
<name>A0ABV1BBH9_9FIRM</name>
<reference evidence="2 3" key="1">
    <citation type="submission" date="2024-03" db="EMBL/GenBank/DDBJ databases">
        <title>Human intestinal bacterial collection.</title>
        <authorList>
            <person name="Pauvert C."/>
            <person name="Hitch T.C.A."/>
            <person name="Clavel T."/>
        </authorList>
    </citation>
    <scope>NUCLEOTIDE SEQUENCE [LARGE SCALE GENOMIC DNA]</scope>
    <source>
        <strain evidence="2 3">CLA-JM-H16</strain>
    </source>
</reference>
<gene>
    <name evidence="2" type="ORF">WMO28_03305</name>
</gene>
<dbReference type="PANTHER" id="PTHR34322">
    <property type="entry name" value="TRANSPOSASE, Y1_TNP DOMAIN-CONTAINING"/>
    <property type="match status" value="1"/>
</dbReference>
<dbReference type="Gene3D" id="3.30.70.1290">
    <property type="entry name" value="Transposase IS200-like"/>
    <property type="match status" value="1"/>
</dbReference>
<dbReference type="SMART" id="SM01321">
    <property type="entry name" value="Y1_Tnp"/>
    <property type="match status" value="1"/>
</dbReference>
<dbReference type="EMBL" id="JBBMEJ010000002">
    <property type="protein sequence ID" value="MEQ2369979.1"/>
    <property type="molecule type" value="Genomic_DNA"/>
</dbReference>
<comment type="caution">
    <text evidence="2">The sequence shown here is derived from an EMBL/GenBank/DDBJ whole genome shotgun (WGS) entry which is preliminary data.</text>
</comment>
<feature type="domain" description="Transposase IS200-like" evidence="1">
    <location>
        <begin position="9"/>
        <end position="123"/>
    </location>
</feature>